<sequence>MAAPLICPSILASDFARLGEEVKALERAGADWVHVDVMDGHFVPNLTMGPAIVKAIRPHTTLPFDVHLMVAPVDPWLEAYREAGADVLSVHPESGPHLHRTLGAIRKLGAKAGLVLNPATPVAVVEEVVDLLDLVLIMSVNPGFGGQGFIDSSLRKIERVRGVLDRAGSQAVLQVDGGVTAANAGACVAAGATALVAGTSVFKGGADAYAANIAALKAA</sequence>
<comment type="caution">
    <text evidence="12">The sequence shown here is derived from an EMBL/GenBank/DDBJ whole genome shotgun (WGS) entry which is preliminary data.</text>
</comment>
<comment type="function">
    <text evidence="10">Catalyzes the reversible epimerization of D-ribulose 5-phosphate to D-xylulose 5-phosphate.</text>
</comment>
<comment type="cofactor">
    <cofactor evidence="10">
        <name>a divalent metal cation</name>
        <dbReference type="ChEBI" id="CHEBI:60240"/>
    </cofactor>
    <text evidence="10">Binds 1 divalent metal cation per subunit.</text>
</comment>
<dbReference type="NCBIfam" id="NF004076">
    <property type="entry name" value="PRK05581.1-4"/>
    <property type="match status" value="1"/>
</dbReference>
<evidence type="ECO:0000256" key="9">
    <source>
        <dbReference type="ARBA" id="ARBA00023235"/>
    </source>
</evidence>
<keyword evidence="9 10" id="KW-0413">Isomerase</keyword>
<comment type="similarity">
    <text evidence="6 10 11">Belongs to the ribulose-phosphate 3-epimerase family.</text>
</comment>
<dbReference type="Pfam" id="PF00834">
    <property type="entry name" value="Ribul_P_3_epim"/>
    <property type="match status" value="1"/>
</dbReference>
<organism evidence="12 13">
    <name type="scientific">Brevundimonas balnearis</name>
    <dbReference type="NCBI Taxonomy" id="1572858"/>
    <lineage>
        <taxon>Bacteria</taxon>
        <taxon>Pseudomonadati</taxon>
        <taxon>Pseudomonadota</taxon>
        <taxon>Alphaproteobacteria</taxon>
        <taxon>Caulobacterales</taxon>
        <taxon>Caulobacteraceae</taxon>
        <taxon>Brevundimonas</taxon>
    </lineage>
</organism>
<comment type="cofactor">
    <cofactor evidence="3">
        <name>Co(2+)</name>
        <dbReference type="ChEBI" id="CHEBI:48828"/>
    </cofactor>
</comment>
<accession>A0ABV6R672</accession>
<keyword evidence="13" id="KW-1185">Reference proteome</keyword>
<comment type="caution">
    <text evidence="10">Lacks conserved residue(s) required for the propagation of feature annotation.</text>
</comment>
<evidence type="ECO:0000256" key="5">
    <source>
        <dbReference type="ARBA" id="ARBA00001954"/>
    </source>
</evidence>
<comment type="cofactor">
    <cofactor evidence="4">
        <name>Zn(2+)</name>
        <dbReference type="ChEBI" id="CHEBI:29105"/>
    </cofactor>
</comment>
<dbReference type="InterPro" id="IPR026019">
    <property type="entry name" value="Ribul_P_3_epim"/>
</dbReference>
<gene>
    <name evidence="10 12" type="primary">rpe</name>
    <name evidence="12" type="ORF">ACFFGE_09655</name>
</gene>
<feature type="binding site" evidence="10">
    <location>
        <position position="176"/>
    </location>
    <ligand>
        <name>a divalent metal cation</name>
        <dbReference type="ChEBI" id="CHEBI:60240"/>
    </ligand>
</feature>
<dbReference type="EMBL" id="JBHLSW010000006">
    <property type="protein sequence ID" value="MFC0634143.1"/>
    <property type="molecule type" value="Genomic_DNA"/>
</dbReference>
<evidence type="ECO:0000256" key="7">
    <source>
        <dbReference type="ARBA" id="ARBA00013188"/>
    </source>
</evidence>
<evidence type="ECO:0000313" key="12">
    <source>
        <dbReference type="EMBL" id="MFC0634143.1"/>
    </source>
</evidence>
<evidence type="ECO:0000256" key="8">
    <source>
        <dbReference type="ARBA" id="ARBA00022723"/>
    </source>
</evidence>
<feature type="binding site" evidence="10">
    <location>
        <position position="34"/>
    </location>
    <ligand>
        <name>a divalent metal cation</name>
        <dbReference type="ChEBI" id="CHEBI:60240"/>
    </ligand>
</feature>
<evidence type="ECO:0000256" key="2">
    <source>
        <dbReference type="ARBA" id="ARBA00001936"/>
    </source>
</evidence>
<dbReference type="Proteomes" id="UP001589906">
    <property type="component" value="Unassembled WGS sequence"/>
</dbReference>
<feature type="binding site" evidence="10">
    <location>
        <position position="67"/>
    </location>
    <ligand>
        <name>a divalent metal cation</name>
        <dbReference type="ChEBI" id="CHEBI:60240"/>
    </ligand>
</feature>
<dbReference type="CDD" id="cd00429">
    <property type="entry name" value="RPE"/>
    <property type="match status" value="1"/>
</dbReference>
<feature type="active site" description="Proton acceptor" evidence="10">
    <location>
        <position position="36"/>
    </location>
</feature>
<keyword evidence="10 11" id="KW-0119">Carbohydrate metabolism</keyword>
<evidence type="ECO:0000256" key="1">
    <source>
        <dbReference type="ARBA" id="ARBA00001782"/>
    </source>
</evidence>
<proteinExistence type="inferred from homology"/>
<feature type="binding site" evidence="10">
    <location>
        <begin position="176"/>
        <end position="178"/>
    </location>
    <ligand>
        <name>substrate</name>
    </ligand>
</feature>
<evidence type="ECO:0000256" key="4">
    <source>
        <dbReference type="ARBA" id="ARBA00001947"/>
    </source>
</evidence>
<reference evidence="12 13" key="1">
    <citation type="submission" date="2024-09" db="EMBL/GenBank/DDBJ databases">
        <authorList>
            <person name="Sun Q."/>
            <person name="Mori K."/>
        </authorList>
    </citation>
    <scope>NUCLEOTIDE SEQUENCE [LARGE SCALE GENOMIC DNA]</scope>
    <source>
        <strain evidence="12 13">NCAIM B.02621</strain>
    </source>
</reference>
<evidence type="ECO:0000256" key="10">
    <source>
        <dbReference type="HAMAP-Rule" id="MF_02227"/>
    </source>
</evidence>
<dbReference type="PANTHER" id="PTHR11749">
    <property type="entry name" value="RIBULOSE-5-PHOSPHATE-3-EPIMERASE"/>
    <property type="match status" value="1"/>
</dbReference>
<dbReference type="GO" id="GO:0004750">
    <property type="term" value="F:D-ribulose-phosphate 3-epimerase activity"/>
    <property type="evidence" value="ECO:0007669"/>
    <property type="project" value="UniProtKB-EC"/>
</dbReference>
<dbReference type="Gene3D" id="3.20.20.70">
    <property type="entry name" value="Aldolase class I"/>
    <property type="match status" value="1"/>
</dbReference>
<feature type="active site" description="Proton donor" evidence="10">
    <location>
        <position position="176"/>
    </location>
</feature>
<dbReference type="PROSITE" id="PS01086">
    <property type="entry name" value="RIBUL_P_3_EPIMER_2"/>
    <property type="match status" value="1"/>
</dbReference>
<dbReference type="InterPro" id="IPR011060">
    <property type="entry name" value="RibuloseP-bd_barrel"/>
</dbReference>
<dbReference type="InterPro" id="IPR013785">
    <property type="entry name" value="Aldolase_TIM"/>
</dbReference>
<dbReference type="EC" id="5.1.3.1" evidence="7 10"/>
<name>A0ABV6R672_9CAUL</name>
<evidence type="ECO:0000256" key="3">
    <source>
        <dbReference type="ARBA" id="ARBA00001941"/>
    </source>
</evidence>
<comment type="pathway">
    <text evidence="10">Carbohydrate degradation.</text>
</comment>
<evidence type="ECO:0000256" key="6">
    <source>
        <dbReference type="ARBA" id="ARBA00009541"/>
    </source>
</evidence>
<feature type="binding site" evidence="10">
    <location>
        <position position="36"/>
    </location>
    <ligand>
        <name>a divalent metal cation</name>
        <dbReference type="ChEBI" id="CHEBI:60240"/>
    </ligand>
</feature>
<dbReference type="HAMAP" id="MF_02227">
    <property type="entry name" value="RPE"/>
    <property type="match status" value="1"/>
</dbReference>
<evidence type="ECO:0000313" key="13">
    <source>
        <dbReference type="Proteomes" id="UP001589906"/>
    </source>
</evidence>
<evidence type="ECO:0000256" key="11">
    <source>
        <dbReference type="PIRNR" id="PIRNR001461"/>
    </source>
</evidence>
<keyword evidence="8 10" id="KW-0479">Metal-binding</keyword>
<dbReference type="RefSeq" id="WP_376836141.1">
    <property type="nucleotide sequence ID" value="NZ_JBHLSW010000006.1"/>
</dbReference>
<feature type="binding site" evidence="10">
    <location>
        <begin position="143"/>
        <end position="146"/>
    </location>
    <ligand>
        <name>substrate</name>
    </ligand>
</feature>
<comment type="catalytic activity">
    <reaction evidence="1 10 11">
        <text>D-ribulose 5-phosphate = D-xylulose 5-phosphate</text>
        <dbReference type="Rhea" id="RHEA:13677"/>
        <dbReference type="ChEBI" id="CHEBI:57737"/>
        <dbReference type="ChEBI" id="CHEBI:58121"/>
        <dbReference type="EC" id="5.1.3.1"/>
    </reaction>
</comment>
<dbReference type="NCBIfam" id="TIGR01163">
    <property type="entry name" value="rpe"/>
    <property type="match status" value="1"/>
</dbReference>
<feature type="binding site" evidence="10">
    <location>
        <position position="9"/>
    </location>
    <ligand>
        <name>substrate</name>
    </ligand>
</feature>
<feature type="binding site" evidence="10">
    <location>
        <position position="67"/>
    </location>
    <ligand>
        <name>substrate</name>
    </ligand>
</feature>
<dbReference type="PIRSF" id="PIRSF001461">
    <property type="entry name" value="RPE"/>
    <property type="match status" value="1"/>
</dbReference>
<dbReference type="SUPFAM" id="SSF51366">
    <property type="entry name" value="Ribulose-phoshate binding barrel"/>
    <property type="match status" value="1"/>
</dbReference>
<dbReference type="PROSITE" id="PS01085">
    <property type="entry name" value="RIBUL_P_3_EPIMER_1"/>
    <property type="match status" value="1"/>
</dbReference>
<dbReference type="InterPro" id="IPR000056">
    <property type="entry name" value="Ribul_P_3_epim-like"/>
</dbReference>
<comment type="cofactor">
    <cofactor evidence="2">
        <name>Mn(2+)</name>
        <dbReference type="ChEBI" id="CHEBI:29035"/>
    </cofactor>
</comment>
<comment type="cofactor">
    <cofactor evidence="5">
        <name>Fe(2+)</name>
        <dbReference type="ChEBI" id="CHEBI:29033"/>
    </cofactor>
</comment>
<protein>
    <recommendedName>
        <fullName evidence="7 10">Ribulose-phosphate 3-epimerase</fullName>
        <ecNumber evidence="7 10">5.1.3.1</ecNumber>
    </recommendedName>
</protein>